<evidence type="ECO:0000256" key="1">
    <source>
        <dbReference type="SAM" id="MobiDB-lite"/>
    </source>
</evidence>
<reference evidence="2" key="2">
    <citation type="submission" date="2023-01" db="EMBL/GenBank/DDBJ databases">
        <authorList>
            <person name="Sun Q."/>
            <person name="Evtushenko L."/>
        </authorList>
    </citation>
    <scope>NUCLEOTIDE SEQUENCE</scope>
    <source>
        <strain evidence="2">VKM B-2484</strain>
    </source>
</reference>
<accession>A0A9W6J854</accession>
<name>A0A9W6J854_9HYPH</name>
<sequence>MRPHPQIAPYIRRTSRDRAELVVQMAPENGDPVPALVIPLDARAGTRMLAELLDVFRSAWIEASPACDRAGWISCDTPREKTANRTSDPRNPLKTNANT</sequence>
<feature type="region of interest" description="Disordered" evidence="1">
    <location>
        <begin position="76"/>
        <end position="99"/>
    </location>
</feature>
<organism evidence="2 3">
    <name type="scientific">Ancylobacter dichloromethanicus</name>
    <dbReference type="NCBI Taxonomy" id="518825"/>
    <lineage>
        <taxon>Bacteria</taxon>
        <taxon>Pseudomonadati</taxon>
        <taxon>Pseudomonadota</taxon>
        <taxon>Alphaproteobacteria</taxon>
        <taxon>Hyphomicrobiales</taxon>
        <taxon>Xanthobacteraceae</taxon>
        <taxon>Ancylobacter</taxon>
    </lineage>
</organism>
<proteinExistence type="predicted"/>
<keyword evidence="3" id="KW-1185">Reference proteome</keyword>
<evidence type="ECO:0000313" key="3">
    <source>
        <dbReference type="Proteomes" id="UP001143370"/>
    </source>
</evidence>
<gene>
    <name evidence="2" type="ORF">GCM10017643_27310</name>
</gene>
<dbReference type="Proteomes" id="UP001143370">
    <property type="component" value="Unassembled WGS sequence"/>
</dbReference>
<comment type="caution">
    <text evidence="2">The sequence shown here is derived from an EMBL/GenBank/DDBJ whole genome shotgun (WGS) entry which is preliminary data.</text>
</comment>
<dbReference type="RefSeq" id="WP_213371187.1">
    <property type="nucleotide sequence ID" value="NZ_BSFJ01000018.1"/>
</dbReference>
<evidence type="ECO:0000313" key="2">
    <source>
        <dbReference type="EMBL" id="GLK72615.1"/>
    </source>
</evidence>
<dbReference type="EMBL" id="BSFJ01000018">
    <property type="protein sequence ID" value="GLK72615.1"/>
    <property type="molecule type" value="Genomic_DNA"/>
</dbReference>
<protein>
    <submittedName>
        <fullName evidence="2">Uncharacterized protein</fullName>
    </submittedName>
</protein>
<reference evidence="2" key="1">
    <citation type="journal article" date="2014" name="Int. J. Syst. Evol. Microbiol.">
        <title>Complete genome sequence of Corynebacterium casei LMG S-19264T (=DSM 44701T), isolated from a smear-ripened cheese.</title>
        <authorList>
            <consortium name="US DOE Joint Genome Institute (JGI-PGF)"/>
            <person name="Walter F."/>
            <person name="Albersmeier A."/>
            <person name="Kalinowski J."/>
            <person name="Ruckert C."/>
        </authorList>
    </citation>
    <scope>NUCLEOTIDE SEQUENCE</scope>
    <source>
        <strain evidence="2">VKM B-2484</strain>
    </source>
</reference>
<dbReference type="AlphaFoldDB" id="A0A9W6J854"/>